<comment type="caution">
    <text evidence="2">The sequence shown here is derived from an EMBL/GenBank/DDBJ whole genome shotgun (WGS) entry which is preliminary data.</text>
</comment>
<evidence type="ECO:0000313" key="2">
    <source>
        <dbReference type="EMBL" id="GAM64172.1"/>
    </source>
</evidence>
<dbReference type="Gene3D" id="3.30.70.1450">
    <property type="entry name" value="Regulator of K+ conductance, C-terminal domain"/>
    <property type="match status" value="1"/>
</dbReference>
<reference evidence="2 3" key="2">
    <citation type="submission" date="2015-01" db="EMBL/GenBank/DDBJ databases">
        <authorList>
            <consortium name="NBRP consortium"/>
            <person name="Sawabe T."/>
            <person name="Meirelles P."/>
            <person name="Feng G."/>
            <person name="Sayaka M."/>
            <person name="Hattori M."/>
            <person name="Ohkuma M."/>
        </authorList>
    </citation>
    <scope>NUCLEOTIDE SEQUENCE [LARGE SCALE GENOMIC DNA]</scope>
    <source>
        <strain evidence="2 3">JCM19232</strain>
    </source>
</reference>
<dbReference type="GO" id="GO:0006813">
    <property type="term" value="P:potassium ion transport"/>
    <property type="evidence" value="ECO:0007669"/>
    <property type="project" value="InterPro"/>
</dbReference>
<dbReference type="InterPro" id="IPR036721">
    <property type="entry name" value="RCK_C_sf"/>
</dbReference>
<proteinExistence type="predicted"/>
<keyword evidence="1" id="KW-0812">Transmembrane</keyword>
<protein>
    <submittedName>
        <fullName evidence="2">TrkA-C domain protein</fullName>
    </submittedName>
</protein>
<keyword evidence="1" id="KW-1133">Transmembrane helix</keyword>
<reference evidence="2 3" key="1">
    <citation type="submission" date="2015-01" db="EMBL/GenBank/DDBJ databases">
        <title>Vibrio sp. C5 JCM 19232 whole genome shotgun sequence.</title>
        <authorList>
            <person name="Sawabe T."/>
            <person name="Meirelles P."/>
            <person name="Feng G."/>
            <person name="Sayaka M."/>
            <person name="Hattori M."/>
            <person name="Ohkuma M."/>
        </authorList>
    </citation>
    <scope>NUCLEOTIDE SEQUENCE [LARGE SCALE GENOMIC DNA]</scope>
    <source>
        <strain evidence="2 3">JCM19232</strain>
    </source>
</reference>
<keyword evidence="1" id="KW-0472">Membrane</keyword>
<dbReference type="EMBL" id="BBSA01000011">
    <property type="protein sequence ID" value="GAM64172.1"/>
    <property type="molecule type" value="Genomic_DNA"/>
</dbReference>
<organism evidence="2 3">
    <name type="scientific">Vibrio ishigakensis</name>
    <dbReference type="NCBI Taxonomy" id="1481914"/>
    <lineage>
        <taxon>Bacteria</taxon>
        <taxon>Pseudomonadati</taxon>
        <taxon>Pseudomonadota</taxon>
        <taxon>Gammaproteobacteria</taxon>
        <taxon>Vibrionales</taxon>
        <taxon>Vibrionaceae</taxon>
        <taxon>Vibrio</taxon>
    </lineage>
</organism>
<evidence type="ECO:0000256" key="1">
    <source>
        <dbReference type="SAM" id="Phobius"/>
    </source>
</evidence>
<name>A0A0B8PHR4_9VIBR</name>
<accession>A0A0B8PHR4</accession>
<evidence type="ECO:0000313" key="3">
    <source>
        <dbReference type="Proteomes" id="UP000031670"/>
    </source>
</evidence>
<gene>
    <name evidence="2" type="ORF">JCM19232_3448</name>
</gene>
<sequence length="118" mass="13000">MFDFTPVGVSVAVIGLLFIGLFGWRIVPIRKQSSSGSFDTGTYFCEVRIVPGSIAEKKNLLQVSKILDESDAQVIGIIRGDTRLATRNRRRLLIANDILIIEIEPESLPKALRSLGSN</sequence>
<dbReference type="Proteomes" id="UP000031670">
    <property type="component" value="Unassembled WGS sequence"/>
</dbReference>
<dbReference type="SUPFAM" id="SSF116726">
    <property type="entry name" value="TrkA C-terminal domain-like"/>
    <property type="match status" value="1"/>
</dbReference>
<dbReference type="AlphaFoldDB" id="A0A0B8PHR4"/>
<feature type="transmembrane region" description="Helical" evidence="1">
    <location>
        <begin position="6"/>
        <end position="27"/>
    </location>
</feature>